<evidence type="ECO:0000313" key="2">
    <source>
        <dbReference type="Proteomes" id="UP000680805"/>
    </source>
</evidence>
<accession>A0A975RSZ8</accession>
<dbReference type="AlphaFoldDB" id="A0A975RSZ8"/>
<evidence type="ECO:0000313" key="1">
    <source>
        <dbReference type="EMBL" id="QWG19125.1"/>
    </source>
</evidence>
<dbReference type="Proteomes" id="UP000680805">
    <property type="component" value="Chromosome"/>
</dbReference>
<name>A0A975RSZ8_9BRAD</name>
<gene>
    <name evidence="1" type="ORF">KMZ68_04415</name>
</gene>
<sequence>MSLRSLIFYCTIAAGVSHCPEPAAAGGLIGDFVSKLAPKFNASKSIDDAHRQISDGVPGIVPGGPEVAQSPTNLCRINPSLPQCEGSTRDSSAVVK</sequence>
<reference evidence="1" key="1">
    <citation type="submission" date="2021-06" db="EMBL/GenBank/DDBJ databases">
        <title>Bradyrhizobium sp. S2-11-2 Genome sequencing.</title>
        <authorList>
            <person name="Jin L."/>
        </authorList>
    </citation>
    <scope>NUCLEOTIDE SEQUENCE</scope>
    <source>
        <strain evidence="1">S2-11-2</strain>
    </source>
</reference>
<dbReference type="RefSeq" id="WP_215614671.1">
    <property type="nucleotide sequence ID" value="NZ_CP076135.1"/>
</dbReference>
<dbReference type="EMBL" id="CP076135">
    <property type="protein sequence ID" value="QWG19125.1"/>
    <property type="molecule type" value="Genomic_DNA"/>
</dbReference>
<protein>
    <submittedName>
        <fullName evidence="1">Uncharacterized protein</fullName>
    </submittedName>
</protein>
<proteinExistence type="predicted"/>
<organism evidence="1 2">
    <name type="scientific">Bradyrhizobium sediminis</name>
    <dbReference type="NCBI Taxonomy" id="2840469"/>
    <lineage>
        <taxon>Bacteria</taxon>
        <taxon>Pseudomonadati</taxon>
        <taxon>Pseudomonadota</taxon>
        <taxon>Alphaproteobacteria</taxon>
        <taxon>Hyphomicrobiales</taxon>
        <taxon>Nitrobacteraceae</taxon>
        <taxon>Bradyrhizobium</taxon>
    </lineage>
</organism>
<dbReference type="KEGG" id="bsei:KMZ68_04415"/>